<feature type="domain" description="CAAX prenyl protease 2/Lysostaphin resistance protein A-like" evidence="2">
    <location>
        <begin position="105"/>
        <end position="195"/>
    </location>
</feature>
<proteinExistence type="predicted"/>
<evidence type="ECO:0000313" key="3">
    <source>
        <dbReference type="EMBL" id="NGP87221.1"/>
    </source>
</evidence>
<comment type="caution">
    <text evidence="3">The sequence shown here is derived from an EMBL/GenBank/DDBJ whole genome shotgun (WGS) entry which is preliminary data.</text>
</comment>
<feature type="transmembrane region" description="Helical" evidence="1">
    <location>
        <begin position="12"/>
        <end position="30"/>
    </location>
</feature>
<feature type="transmembrane region" description="Helical" evidence="1">
    <location>
        <begin position="162"/>
        <end position="179"/>
    </location>
</feature>
<keyword evidence="1" id="KW-0812">Transmembrane</keyword>
<feature type="transmembrane region" description="Helical" evidence="1">
    <location>
        <begin position="36"/>
        <end position="52"/>
    </location>
</feature>
<reference evidence="3 4" key="1">
    <citation type="submission" date="2020-02" db="EMBL/GenBank/DDBJ databases">
        <title>Aliifodinibius halophilus 2W32, complete genome.</title>
        <authorList>
            <person name="Li Y."/>
            <person name="Wu S."/>
        </authorList>
    </citation>
    <scope>NUCLEOTIDE SEQUENCE [LARGE SCALE GENOMIC DNA]</scope>
    <source>
        <strain evidence="3 4">2W32</strain>
    </source>
</reference>
<feature type="transmembrane region" description="Helical" evidence="1">
    <location>
        <begin position="186"/>
        <end position="209"/>
    </location>
</feature>
<feature type="transmembrane region" description="Helical" evidence="1">
    <location>
        <begin position="73"/>
        <end position="92"/>
    </location>
</feature>
<keyword evidence="3" id="KW-0378">Hydrolase</keyword>
<dbReference type="GO" id="GO:0080120">
    <property type="term" value="P:CAAX-box protein maturation"/>
    <property type="evidence" value="ECO:0007669"/>
    <property type="project" value="UniProtKB-ARBA"/>
</dbReference>
<keyword evidence="1" id="KW-0472">Membrane</keyword>
<gene>
    <name evidence="3" type="ORF">G3569_02550</name>
</gene>
<keyword evidence="3" id="KW-0482">Metalloprotease</keyword>
<organism evidence="3 4">
    <name type="scientific">Fodinibius halophilus</name>
    <dbReference type="NCBI Taxonomy" id="1736908"/>
    <lineage>
        <taxon>Bacteria</taxon>
        <taxon>Pseudomonadati</taxon>
        <taxon>Balneolota</taxon>
        <taxon>Balneolia</taxon>
        <taxon>Balneolales</taxon>
        <taxon>Balneolaceae</taxon>
        <taxon>Fodinibius</taxon>
    </lineage>
</organism>
<accession>A0A6M1T5G8</accession>
<dbReference type="Proteomes" id="UP000479132">
    <property type="component" value="Unassembled WGS sequence"/>
</dbReference>
<feature type="transmembrane region" description="Helical" evidence="1">
    <location>
        <begin position="104"/>
        <end position="126"/>
    </location>
</feature>
<evidence type="ECO:0000259" key="2">
    <source>
        <dbReference type="Pfam" id="PF02517"/>
    </source>
</evidence>
<dbReference type="GO" id="GO:0006508">
    <property type="term" value="P:proteolysis"/>
    <property type="evidence" value="ECO:0007669"/>
    <property type="project" value="UniProtKB-KW"/>
</dbReference>
<keyword evidence="1" id="KW-1133">Transmembrane helix</keyword>
<dbReference type="GO" id="GO:0008237">
    <property type="term" value="F:metallopeptidase activity"/>
    <property type="evidence" value="ECO:0007669"/>
    <property type="project" value="UniProtKB-KW"/>
</dbReference>
<keyword evidence="3" id="KW-0645">Protease</keyword>
<dbReference type="EMBL" id="JAALLS010000002">
    <property type="protein sequence ID" value="NGP87221.1"/>
    <property type="molecule type" value="Genomic_DNA"/>
</dbReference>
<dbReference type="Pfam" id="PF02517">
    <property type="entry name" value="Rce1-like"/>
    <property type="match status" value="1"/>
</dbReference>
<protein>
    <submittedName>
        <fullName evidence="3">CPBP family intramembrane metalloprotease</fullName>
    </submittedName>
</protein>
<evidence type="ECO:0000313" key="4">
    <source>
        <dbReference type="Proteomes" id="UP000479132"/>
    </source>
</evidence>
<dbReference type="RefSeq" id="WP_165265767.1">
    <property type="nucleotide sequence ID" value="NZ_JAALLS010000002.1"/>
</dbReference>
<sequence>MESTQKTYLYDILEGVLLFIGLPLMFYWQLIPLPKILALVSVAVYCGFRLWRDRSFKVDLFIRDDLHDISKTILIRVLLVAILLTGLVWVVYPGQLFAFPFERPFWWMVVMVLYPLLSALPQEFIFRTYFFHRFEQKLPLKHLTVVLSALAFAFLHIIYDNWWAIALSFIGGLFMGRTYQKTRSLYWVTLEHAIYGCLVFTTGMGSFFYEAM</sequence>
<evidence type="ECO:0000256" key="1">
    <source>
        <dbReference type="SAM" id="Phobius"/>
    </source>
</evidence>
<dbReference type="GO" id="GO:0004175">
    <property type="term" value="F:endopeptidase activity"/>
    <property type="evidence" value="ECO:0007669"/>
    <property type="project" value="UniProtKB-ARBA"/>
</dbReference>
<name>A0A6M1T5G8_9BACT</name>
<feature type="transmembrane region" description="Helical" evidence="1">
    <location>
        <begin position="138"/>
        <end position="156"/>
    </location>
</feature>
<dbReference type="InterPro" id="IPR003675">
    <property type="entry name" value="Rce1/LyrA-like_dom"/>
</dbReference>
<keyword evidence="4" id="KW-1185">Reference proteome</keyword>
<dbReference type="AlphaFoldDB" id="A0A6M1T5G8"/>